<dbReference type="InterPro" id="IPR038135">
    <property type="entry name" value="Methylthiotransferase_N_sf"/>
</dbReference>
<dbReference type="InterPro" id="IPR007197">
    <property type="entry name" value="rSAM"/>
</dbReference>
<dbReference type="InterPro" id="IPR058240">
    <property type="entry name" value="rSAM_sf"/>
</dbReference>
<feature type="domain" description="MTTase N-terminal" evidence="13">
    <location>
        <begin position="1"/>
        <end position="108"/>
    </location>
</feature>
<feature type="domain" description="Radical SAM core" evidence="14">
    <location>
        <begin position="109"/>
        <end position="338"/>
    </location>
</feature>
<dbReference type="PROSITE" id="PS50926">
    <property type="entry name" value="TRAM"/>
    <property type="match status" value="1"/>
</dbReference>
<evidence type="ECO:0000313" key="15">
    <source>
        <dbReference type="EMBL" id="BAB60504.1"/>
    </source>
</evidence>
<keyword evidence="6 11" id="KW-0819">tRNA processing</keyword>
<reference evidence="15 16" key="2">
    <citation type="journal article" date="2000" name="Proc. Natl. Acad. Sci. U.S.A.">
        <title>Archaeal adaptation to higher temperatures revealed by genomic sequence of Thermoplasma volcanium.</title>
        <authorList>
            <person name="Kawashima T."/>
            <person name="Amano N."/>
            <person name="Koike H."/>
            <person name="Makino S."/>
            <person name="Higuchi S."/>
            <person name="Kawashima-Ohya Y."/>
            <person name="Watanabe K."/>
            <person name="Yamazaki M."/>
            <person name="Kanehori K."/>
            <person name="Kawamoto T."/>
            <person name="Nunoshiba T."/>
            <person name="Yamamoto Y."/>
            <person name="Aramaki H."/>
            <person name="Makino K."/>
            <person name="Suzuki M."/>
        </authorList>
    </citation>
    <scope>NUCLEOTIDE SEQUENCE [LARGE SCALE GENOMIC DNA]</scope>
    <source>
        <strain evidence="16">ATCC 51530 / DSM 4299 / JCM 9571 / NBRC 15438 / GSS1</strain>
    </source>
</reference>
<dbReference type="SFLD" id="SFLDG01082">
    <property type="entry name" value="B12-binding_domain_containing"/>
    <property type="match status" value="1"/>
</dbReference>
<dbReference type="STRING" id="273116.gene:9382170"/>
<dbReference type="PANTHER" id="PTHR11918:SF45">
    <property type="entry name" value="THREONYLCARBAMOYLADENOSINE TRNA METHYLTHIOTRANSFERASE"/>
    <property type="match status" value="1"/>
</dbReference>
<reference evidence="15 16" key="1">
    <citation type="journal article" date="1999" name="Proc. Jpn. Acad.">
        <title>Determination of the complete genomic DNA sequence of Thermoplasma volvanium GSS1.</title>
        <authorList>
            <person name="Kawashima T."/>
            <person name="Yamamoto Y."/>
            <person name="Aramaki H."/>
            <person name="Nunoshiba T."/>
            <person name="Kawamoto T."/>
            <person name="Watanabe K."/>
            <person name="Yamazaki M."/>
            <person name="Kanehori K."/>
            <person name="Amano N."/>
            <person name="Ohya Y."/>
            <person name="Makino K."/>
            <person name="Suzuki M."/>
        </authorList>
    </citation>
    <scope>NUCLEOTIDE SEQUENCE [LARGE SCALE GENOMIC DNA]</scope>
    <source>
        <strain evidence="16">ATCC 51530 / DSM 4299 / JCM 9571 / NBRC 15438 / GSS1</strain>
    </source>
</reference>
<dbReference type="GO" id="GO:0051539">
    <property type="term" value="F:4 iron, 4 sulfur cluster binding"/>
    <property type="evidence" value="ECO:0007669"/>
    <property type="project" value="UniProtKB-UniRule"/>
</dbReference>
<comment type="similarity">
    <text evidence="2 11">Belongs to the methylthiotransferase family. CDKAL1 subfamily.</text>
</comment>
<comment type="function">
    <text evidence="1 11">Catalyzes the methylthiolation of N6-threonylcarbamoyladenosine (t(6)A), leading to the formation of 2-methylthio-N6-threonylcarbamoyladenosine (ms(2)t(6)A) at position 37 in tRNAs that read codons beginning with adenine.</text>
</comment>
<keyword evidence="4 11" id="KW-0808">Transferase</keyword>
<dbReference type="Gene3D" id="3.80.30.20">
    <property type="entry name" value="tm_1862 like domain"/>
    <property type="match status" value="1"/>
</dbReference>
<dbReference type="DNASU" id="1441478"/>
<evidence type="ECO:0000259" key="14">
    <source>
        <dbReference type="PROSITE" id="PS51918"/>
    </source>
</evidence>
<dbReference type="Pfam" id="PF00919">
    <property type="entry name" value="UPF0004"/>
    <property type="match status" value="1"/>
</dbReference>
<protein>
    <recommendedName>
        <fullName evidence="11">tRNA-t(6)A37 methylthiotransferase</fullName>
        <ecNumber evidence="11">2.8.4.5</ecNumber>
    </recommendedName>
</protein>
<evidence type="ECO:0000256" key="10">
    <source>
        <dbReference type="ARBA" id="ARBA00051661"/>
    </source>
</evidence>
<evidence type="ECO:0000256" key="4">
    <source>
        <dbReference type="ARBA" id="ARBA00022679"/>
    </source>
</evidence>
<dbReference type="GeneID" id="1441478"/>
<keyword evidence="5 11" id="KW-0949">S-adenosyl-L-methionine</keyword>
<keyword evidence="3 11" id="KW-0004">4Fe-4S</keyword>
<dbReference type="PROSITE" id="PS51918">
    <property type="entry name" value="RADICAL_SAM"/>
    <property type="match status" value="1"/>
</dbReference>
<dbReference type="EC" id="2.8.4.5" evidence="11"/>
<evidence type="ECO:0000259" key="13">
    <source>
        <dbReference type="PROSITE" id="PS51449"/>
    </source>
</evidence>
<evidence type="ECO:0000256" key="2">
    <source>
        <dbReference type="ARBA" id="ARBA00008616"/>
    </source>
</evidence>
<evidence type="ECO:0000256" key="11">
    <source>
        <dbReference type="RuleBase" id="RU368081"/>
    </source>
</evidence>
<evidence type="ECO:0000256" key="8">
    <source>
        <dbReference type="ARBA" id="ARBA00023004"/>
    </source>
</evidence>
<accession>Q978Q3</accession>
<keyword evidence="8 11" id="KW-0408">Iron</keyword>
<evidence type="ECO:0000259" key="12">
    <source>
        <dbReference type="PROSITE" id="PS50926"/>
    </source>
</evidence>
<organism evidence="15 16">
    <name type="scientific">Thermoplasma volcanium (strain ATCC 51530 / DSM 4299 / JCM 9571 / NBRC 15438 / GSS1)</name>
    <dbReference type="NCBI Taxonomy" id="273116"/>
    <lineage>
        <taxon>Archaea</taxon>
        <taxon>Methanobacteriati</taxon>
        <taxon>Thermoplasmatota</taxon>
        <taxon>Thermoplasmata</taxon>
        <taxon>Thermoplasmatales</taxon>
        <taxon>Thermoplasmataceae</taxon>
        <taxon>Thermoplasma</taxon>
    </lineage>
</organism>
<dbReference type="InterPro" id="IPR023404">
    <property type="entry name" value="rSAM_horseshoe"/>
</dbReference>
<dbReference type="GO" id="GO:0046872">
    <property type="term" value="F:metal ion binding"/>
    <property type="evidence" value="ECO:0007669"/>
    <property type="project" value="UniProtKB-UniRule"/>
</dbReference>
<dbReference type="eggNOG" id="arCOG01358">
    <property type="taxonomic scope" value="Archaea"/>
</dbReference>
<keyword evidence="16" id="KW-1185">Reference proteome</keyword>
<dbReference type="NCBIfam" id="TIGR01578">
    <property type="entry name" value="MiaB-like-B"/>
    <property type="match status" value="1"/>
</dbReference>
<dbReference type="RefSeq" id="WP_010917596.1">
    <property type="nucleotide sequence ID" value="NC_002689.2"/>
</dbReference>
<dbReference type="PANTHER" id="PTHR11918">
    <property type="entry name" value="RADICAL SAM PROTEINS"/>
    <property type="match status" value="1"/>
</dbReference>
<evidence type="ECO:0000256" key="3">
    <source>
        <dbReference type="ARBA" id="ARBA00022485"/>
    </source>
</evidence>
<evidence type="ECO:0000256" key="1">
    <source>
        <dbReference type="ARBA" id="ARBA00002399"/>
    </source>
</evidence>
<dbReference type="Pfam" id="PF04055">
    <property type="entry name" value="Radical_SAM"/>
    <property type="match status" value="1"/>
</dbReference>
<feature type="domain" description="TRAM" evidence="12">
    <location>
        <begin position="341"/>
        <end position="401"/>
    </location>
</feature>
<dbReference type="SFLD" id="SFLDS00029">
    <property type="entry name" value="Radical_SAM"/>
    <property type="match status" value="1"/>
</dbReference>
<evidence type="ECO:0000256" key="5">
    <source>
        <dbReference type="ARBA" id="ARBA00022691"/>
    </source>
</evidence>
<comment type="cofactor">
    <cofactor evidence="11">
        <name>[4Fe-4S] cluster</name>
        <dbReference type="ChEBI" id="CHEBI:49883"/>
    </cofactor>
    <text evidence="11">Binds 1 or 2 [4Fe-4S] cluster. One cluster is coordinated with 3 cysteines and an exchangeable S-adenosyl-L-methionine.</text>
</comment>
<dbReference type="EMBL" id="BA000011">
    <property type="protein sequence ID" value="BAB60504.1"/>
    <property type="molecule type" value="Genomic_DNA"/>
</dbReference>
<sequence>MKIYFEAYGCTLNQGETALYVNKLLNEGNTLVSNPKEADLSIIGTCAVIKKTEDHMMARIQNLSRFGKVEVIGCLAPVKGKTMVEDNVSVIEKDRFRSFQEVIDEVSPVNAEIVSGIPINQGCTGKCNFCVSHIARGKLVSRKPEKIAGQIKILLQRGIKEIKITSLDTAAYGKDIGLRLPHLIRTITEIGDDFRLRVGMMEPKNTLEIVDDLISAYRSEKVFKFLHLPVQSGDDYVLEVMNREYTVSDFIRITGKFREAFPDSTLSTDLIIGYYAENDDSFEKTVQLIEKIRPEIINVTKFSPRELTADFEKRPKPTNILKEQDRMIADMHKEILQEKFSNLIGKTEFVLITENGKGRSMIGRDHAYRPIVIMDKTRKFEFHQVEITGFENTSLIGRIID</sequence>
<dbReference type="PaxDb" id="273116-14325601"/>
<dbReference type="PhylomeDB" id="Q978Q3"/>
<evidence type="ECO:0000313" key="16">
    <source>
        <dbReference type="Proteomes" id="UP000001017"/>
    </source>
</evidence>
<name>Q978Q3_THEVO</name>
<dbReference type="GO" id="GO:0035598">
    <property type="term" value="F:tRNA (N(6)-L-threonylcarbamoyladenosine(37)-C(2))-methylthiotransferase activity"/>
    <property type="evidence" value="ECO:0007669"/>
    <property type="project" value="UniProtKB-UniRule"/>
</dbReference>
<dbReference type="SMR" id="Q978Q3"/>
<dbReference type="PROSITE" id="PS51449">
    <property type="entry name" value="MTTASE_N"/>
    <property type="match status" value="1"/>
</dbReference>
<dbReference type="Proteomes" id="UP000001017">
    <property type="component" value="Chromosome"/>
</dbReference>
<dbReference type="InterPro" id="IPR006638">
    <property type="entry name" value="Elp3/MiaA/NifB-like_rSAM"/>
</dbReference>
<proteinExistence type="inferred from homology"/>
<dbReference type="HOGENOM" id="CLU_018697_4_2_2"/>
<evidence type="ECO:0000256" key="7">
    <source>
        <dbReference type="ARBA" id="ARBA00022723"/>
    </source>
</evidence>
<gene>
    <name evidence="15" type="ORF">TVG1411343</name>
</gene>
<dbReference type="OrthoDB" id="372134at2157"/>
<dbReference type="Gene3D" id="3.40.50.12160">
    <property type="entry name" value="Methylthiotransferase, N-terminal domain"/>
    <property type="match status" value="1"/>
</dbReference>
<keyword evidence="7 11" id="KW-0479">Metal-binding</keyword>
<dbReference type="InterPro" id="IPR013848">
    <property type="entry name" value="Methylthiotransferase_N"/>
</dbReference>
<evidence type="ECO:0000256" key="9">
    <source>
        <dbReference type="ARBA" id="ARBA00023014"/>
    </source>
</evidence>
<comment type="catalytic activity">
    <reaction evidence="10 11">
        <text>N(6)-L-threonylcarbamoyladenosine(37) in tRNA + (sulfur carrier)-SH + AH2 + 2 S-adenosyl-L-methionine = 2-methylsulfanyl-N(6)-L-threonylcarbamoyladenosine(37) in tRNA + (sulfur carrier)-H + 5'-deoxyadenosine + L-methionine + A + S-adenosyl-L-homocysteine + 2 H(+)</text>
        <dbReference type="Rhea" id="RHEA:37075"/>
        <dbReference type="Rhea" id="RHEA-COMP:10163"/>
        <dbReference type="Rhea" id="RHEA-COMP:11092"/>
        <dbReference type="Rhea" id="RHEA-COMP:14737"/>
        <dbReference type="Rhea" id="RHEA-COMP:14739"/>
        <dbReference type="ChEBI" id="CHEBI:13193"/>
        <dbReference type="ChEBI" id="CHEBI:15378"/>
        <dbReference type="ChEBI" id="CHEBI:17319"/>
        <dbReference type="ChEBI" id="CHEBI:17499"/>
        <dbReference type="ChEBI" id="CHEBI:29917"/>
        <dbReference type="ChEBI" id="CHEBI:57844"/>
        <dbReference type="ChEBI" id="CHEBI:57856"/>
        <dbReference type="ChEBI" id="CHEBI:59789"/>
        <dbReference type="ChEBI" id="CHEBI:64428"/>
        <dbReference type="ChEBI" id="CHEBI:74418"/>
        <dbReference type="ChEBI" id="CHEBI:74420"/>
        <dbReference type="EC" id="2.8.4.5"/>
    </reaction>
</comment>
<dbReference type="SUPFAM" id="SSF102114">
    <property type="entry name" value="Radical SAM enzymes"/>
    <property type="match status" value="1"/>
</dbReference>
<dbReference type="InterPro" id="IPR006466">
    <property type="entry name" value="MiaB-like_arc_euk"/>
</dbReference>
<dbReference type="KEGG" id="tvo:TVG1411343"/>
<dbReference type="SMART" id="SM00729">
    <property type="entry name" value="Elp3"/>
    <property type="match status" value="1"/>
</dbReference>
<evidence type="ECO:0000256" key="6">
    <source>
        <dbReference type="ARBA" id="ARBA00022694"/>
    </source>
</evidence>
<keyword evidence="9 11" id="KW-0411">Iron-sulfur</keyword>
<dbReference type="InterPro" id="IPR002792">
    <property type="entry name" value="TRAM_dom"/>
</dbReference>
<dbReference type="AlphaFoldDB" id="Q978Q3"/>